<comment type="caution">
    <text evidence="2">The sequence shown here is derived from an EMBL/GenBank/DDBJ whole genome shotgun (WGS) entry which is preliminary data.</text>
</comment>
<dbReference type="Proteomes" id="UP000606730">
    <property type="component" value="Unassembled WGS sequence"/>
</dbReference>
<keyword evidence="1" id="KW-0472">Membrane</keyword>
<name>A0A917EIP7_9RHOB</name>
<feature type="transmembrane region" description="Helical" evidence="1">
    <location>
        <begin position="76"/>
        <end position="94"/>
    </location>
</feature>
<evidence type="ECO:0000313" key="2">
    <source>
        <dbReference type="EMBL" id="GGE39817.1"/>
    </source>
</evidence>
<keyword evidence="1" id="KW-1133">Transmembrane helix</keyword>
<dbReference type="AlphaFoldDB" id="A0A917EIP7"/>
<gene>
    <name evidence="2" type="ORF">GCM10011517_04450</name>
</gene>
<dbReference type="EMBL" id="BMKN01000001">
    <property type="protein sequence ID" value="GGE39817.1"/>
    <property type="molecule type" value="Genomic_DNA"/>
</dbReference>
<protein>
    <submittedName>
        <fullName evidence="2">Uncharacterized protein</fullName>
    </submittedName>
</protein>
<feature type="transmembrane region" description="Helical" evidence="1">
    <location>
        <begin position="151"/>
        <end position="170"/>
    </location>
</feature>
<sequence length="178" mass="19538">MIFSRRSFWILVAVTLGVYLVMVFWSLPLIAEAAGGQTPFDMRPGGYSYDDAQAFLVALSPEGRAFYLSTQHKFDLIYPPLLGLMLGFALWHQLGGVPKPLRLISVLLCGAVTITDLWENALVAQMLRLDPTDLTTEIVAKASGVTVAKSTLTTIAMGLLLVAICVRALLRRKQRKDA</sequence>
<organism evidence="2 3">
    <name type="scientific">Actibacterium pelagium</name>
    <dbReference type="NCBI Taxonomy" id="2029103"/>
    <lineage>
        <taxon>Bacteria</taxon>
        <taxon>Pseudomonadati</taxon>
        <taxon>Pseudomonadota</taxon>
        <taxon>Alphaproteobacteria</taxon>
        <taxon>Rhodobacterales</taxon>
        <taxon>Roseobacteraceae</taxon>
        <taxon>Actibacterium</taxon>
    </lineage>
</organism>
<evidence type="ECO:0000313" key="3">
    <source>
        <dbReference type="Proteomes" id="UP000606730"/>
    </source>
</evidence>
<feature type="transmembrane region" description="Helical" evidence="1">
    <location>
        <begin position="7"/>
        <end position="27"/>
    </location>
</feature>
<proteinExistence type="predicted"/>
<dbReference type="RefSeq" id="WP_095596633.1">
    <property type="nucleotide sequence ID" value="NZ_BMKN01000001.1"/>
</dbReference>
<accession>A0A917EIP7</accession>
<evidence type="ECO:0000256" key="1">
    <source>
        <dbReference type="SAM" id="Phobius"/>
    </source>
</evidence>
<dbReference type="OrthoDB" id="5198105at2"/>
<reference evidence="2" key="2">
    <citation type="submission" date="2020-09" db="EMBL/GenBank/DDBJ databases">
        <authorList>
            <person name="Sun Q."/>
            <person name="Zhou Y."/>
        </authorList>
    </citation>
    <scope>NUCLEOTIDE SEQUENCE</scope>
    <source>
        <strain evidence="2">CGMCC 1.16012</strain>
    </source>
</reference>
<keyword evidence="1" id="KW-0812">Transmembrane</keyword>
<reference evidence="2" key="1">
    <citation type="journal article" date="2014" name="Int. J. Syst. Evol. Microbiol.">
        <title>Complete genome sequence of Corynebacterium casei LMG S-19264T (=DSM 44701T), isolated from a smear-ripened cheese.</title>
        <authorList>
            <consortium name="US DOE Joint Genome Institute (JGI-PGF)"/>
            <person name="Walter F."/>
            <person name="Albersmeier A."/>
            <person name="Kalinowski J."/>
            <person name="Ruckert C."/>
        </authorList>
    </citation>
    <scope>NUCLEOTIDE SEQUENCE</scope>
    <source>
        <strain evidence="2">CGMCC 1.16012</strain>
    </source>
</reference>
<feature type="transmembrane region" description="Helical" evidence="1">
    <location>
        <begin position="101"/>
        <end position="118"/>
    </location>
</feature>
<keyword evidence="3" id="KW-1185">Reference proteome</keyword>